<evidence type="ECO:0000256" key="5">
    <source>
        <dbReference type="RuleBase" id="RU003910"/>
    </source>
</evidence>
<dbReference type="AlphaFoldDB" id="A0A5C3NG87"/>
<dbReference type="OrthoDB" id="21463at2759"/>
<evidence type="ECO:0000256" key="4">
    <source>
        <dbReference type="ARBA" id="ARBA00035264"/>
    </source>
</evidence>
<dbReference type="STRING" id="5364.A0A5C3NG87"/>
<dbReference type="GO" id="GO:0032543">
    <property type="term" value="P:mitochondrial translation"/>
    <property type="evidence" value="ECO:0007669"/>
    <property type="project" value="TreeGrafter"/>
</dbReference>
<accession>A0A5C3NG87</accession>
<dbReference type="GO" id="GO:0070181">
    <property type="term" value="F:small ribosomal subunit rRNA binding"/>
    <property type="evidence" value="ECO:0007669"/>
    <property type="project" value="TreeGrafter"/>
</dbReference>
<dbReference type="Pfam" id="PF01084">
    <property type="entry name" value="Ribosomal_S18"/>
    <property type="match status" value="1"/>
</dbReference>
<reference evidence="6 7" key="1">
    <citation type="journal article" date="2019" name="Nat. Ecol. Evol.">
        <title>Megaphylogeny resolves global patterns of mushroom evolution.</title>
        <authorList>
            <person name="Varga T."/>
            <person name="Krizsan K."/>
            <person name="Foldi C."/>
            <person name="Dima B."/>
            <person name="Sanchez-Garcia M."/>
            <person name="Sanchez-Ramirez S."/>
            <person name="Szollosi G.J."/>
            <person name="Szarkandi J.G."/>
            <person name="Papp V."/>
            <person name="Albert L."/>
            <person name="Andreopoulos W."/>
            <person name="Angelini C."/>
            <person name="Antonin V."/>
            <person name="Barry K.W."/>
            <person name="Bougher N.L."/>
            <person name="Buchanan P."/>
            <person name="Buyck B."/>
            <person name="Bense V."/>
            <person name="Catcheside P."/>
            <person name="Chovatia M."/>
            <person name="Cooper J."/>
            <person name="Damon W."/>
            <person name="Desjardin D."/>
            <person name="Finy P."/>
            <person name="Geml J."/>
            <person name="Haridas S."/>
            <person name="Hughes K."/>
            <person name="Justo A."/>
            <person name="Karasinski D."/>
            <person name="Kautmanova I."/>
            <person name="Kiss B."/>
            <person name="Kocsube S."/>
            <person name="Kotiranta H."/>
            <person name="LaButti K.M."/>
            <person name="Lechner B.E."/>
            <person name="Liimatainen K."/>
            <person name="Lipzen A."/>
            <person name="Lukacs Z."/>
            <person name="Mihaltcheva S."/>
            <person name="Morgado L.N."/>
            <person name="Niskanen T."/>
            <person name="Noordeloos M.E."/>
            <person name="Ohm R.A."/>
            <person name="Ortiz-Santana B."/>
            <person name="Ovrebo C."/>
            <person name="Racz N."/>
            <person name="Riley R."/>
            <person name="Savchenko A."/>
            <person name="Shiryaev A."/>
            <person name="Soop K."/>
            <person name="Spirin V."/>
            <person name="Szebenyi C."/>
            <person name="Tomsovsky M."/>
            <person name="Tulloss R.E."/>
            <person name="Uehling J."/>
            <person name="Grigoriev I.V."/>
            <person name="Vagvolgyi C."/>
            <person name="Papp T."/>
            <person name="Martin F.M."/>
            <person name="Miettinen O."/>
            <person name="Hibbett D.S."/>
            <person name="Nagy L.G."/>
        </authorList>
    </citation>
    <scope>NUCLEOTIDE SEQUENCE [LARGE SCALE GENOMIC DNA]</scope>
    <source>
        <strain evidence="6 7">OMC1185</strain>
    </source>
</reference>
<dbReference type="NCBIfam" id="TIGR00165">
    <property type="entry name" value="S18"/>
    <property type="match status" value="1"/>
</dbReference>
<sequence length="176" mass="19772">MSAILRKFVQEGSCKRPVATLAKWSRTYATPPTTYQAGIKEIQQVFNDAASQSSLPGPIKGNGPFNLVSENSFVSPDRFTVDAFARRRIYPRPYRVGPDAKTSRAQDPFYQLSIDPLDECCNATLLSNFVTDMGKIKSRAVTGLTWRSQRRLTKAIKRAKMMGVMPWLSRASTRVY</sequence>
<dbReference type="InterPro" id="IPR001648">
    <property type="entry name" value="Ribosomal_bS18"/>
</dbReference>
<dbReference type="PANTHER" id="PTHR13479:SF40">
    <property type="entry name" value="SMALL RIBOSOMAL SUBUNIT PROTEIN BS18M"/>
    <property type="match status" value="1"/>
</dbReference>
<dbReference type="Proteomes" id="UP000305948">
    <property type="component" value="Unassembled WGS sequence"/>
</dbReference>
<keyword evidence="7" id="KW-1185">Reference proteome</keyword>
<evidence type="ECO:0000256" key="2">
    <source>
        <dbReference type="ARBA" id="ARBA00022980"/>
    </source>
</evidence>
<evidence type="ECO:0000313" key="7">
    <source>
        <dbReference type="Proteomes" id="UP000305948"/>
    </source>
</evidence>
<organism evidence="6 7">
    <name type="scientific">Heliocybe sulcata</name>
    <dbReference type="NCBI Taxonomy" id="5364"/>
    <lineage>
        <taxon>Eukaryota</taxon>
        <taxon>Fungi</taxon>
        <taxon>Dikarya</taxon>
        <taxon>Basidiomycota</taxon>
        <taxon>Agaricomycotina</taxon>
        <taxon>Agaricomycetes</taxon>
        <taxon>Gloeophyllales</taxon>
        <taxon>Gloeophyllaceae</taxon>
        <taxon>Heliocybe</taxon>
    </lineage>
</organism>
<dbReference type="EMBL" id="ML213504">
    <property type="protein sequence ID" value="TFK55895.1"/>
    <property type="molecule type" value="Genomic_DNA"/>
</dbReference>
<proteinExistence type="inferred from homology"/>
<dbReference type="GO" id="GO:0003735">
    <property type="term" value="F:structural constituent of ribosome"/>
    <property type="evidence" value="ECO:0007669"/>
    <property type="project" value="InterPro"/>
</dbReference>
<dbReference type="PANTHER" id="PTHR13479">
    <property type="entry name" value="30S RIBOSOMAL PROTEIN S18"/>
    <property type="match status" value="1"/>
</dbReference>
<evidence type="ECO:0000256" key="1">
    <source>
        <dbReference type="ARBA" id="ARBA00005589"/>
    </source>
</evidence>
<dbReference type="SUPFAM" id="SSF46911">
    <property type="entry name" value="Ribosomal protein S18"/>
    <property type="match status" value="1"/>
</dbReference>
<gene>
    <name evidence="6" type="ORF">OE88DRAFT_1731530</name>
</gene>
<keyword evidence="3 5" id="KW-0687">Ribonucleoprotein</keyword>
<evidence type="ECO:0000313" key="6">
    <source>
        <dbReference type="EMBL" id="TFK55895.1"/>
    </source>
</evidence>
<dbReference type="InterPro" id="IPR036870">
    <property type="entry name" value="Ribosomal_bS18_sf"/>
</dbReference>
<comment type="similarity">
    <text evidence="1 5">Belongs to the bacterial ribosomal protein bS18 family.</text>
</comment>
<name>A0A5C3NG87_9AGAM</name>
<dbReference type="PRINTS" id="PR00974">
    <property type="entry name" value="RIBOSOMALS18"/>
</dbReference>
<keyword evidence="2 5" id="KW-0689">Ribosomal protein</keyword>
<protein>
    <recommendedName>
        <fullName evidence="4">Small ribosomal subunit protein bS18m</fullName>
    </recommendedName>
</protein>
<evidence type="ECO:0000256" key="3">
    <source>
        <dbReference type="ARBA" id="ARBA00023274"/>
    </source>
</evidence>
<dbReference type="GO" id="GO:0005763">
    <property type="term" value="C:mitochondrial small ribosomal subunit"/>
    <property type="evidence" value="ECO:0007669"/>
    <property type="project" value="TreeGrafter"/>
</dbReference>
<dbReference type="Gene3D" id="4.10.640.10">
    <property type="entry name" value="Ribosomal protein S18"/>
    <property type="match status" value="1"/>
</dbReference>